<dbReference type="EMBL" id="FONN01000019">
    <property type="protein sequence ID" value="SFF23952.1"/>
    <property type="molecule type" value="Genomic_DNA"/>
</dbReference>
<proteinExistence type="predicted"/>
<evidence type="ECO:0000313" key="1">
    <source>
        <dbReference type="EMBL" id="SFF23952.1"/>
    </source>
</evidence>
<keyword evidence="2" id="KW-1185">Reference proteome</keyword>
<dbReference type="Proteomes" id="UP000183410">
    <property type="component" value="Unassembled WGS sequence"/>
</dbReference>
<reference evidence="2" key="1">
    <citation type="submission" date="2016-10" db="EMBL/GenBank/DDBJ databases">
        <authorList>
            <person name="Varghese N."/>
            <person name="Submissions S."/>
        </authorList>
    </citation>
    <scope>NUCLEOTIDE SEQUENCE [LARGE SCALE GENOMIC DNA]</scope>
    <source>
        <strain evidence="2">CGMCC 1.10223</strain>
    </source>
</reference>
<dbReference type="AlphaFoldDB" id="A0A1I2H2N9"/>
<dbReference type="RefSeq" id="WP_046233624.1">
    <property type="nucleotide sequence ID" value="NZ_FONN01000019.1"/>
</dbReference>
<evidence type="ECO:0008006" key="3">
    <source>
        <dbReference type="Google" id="ProtNLM"/>
    </source>
</evidence>
<sequence length="234" mass="27488">MNIVFYRSFDEKIKRNSAFTERLEKKLAVNHFVEMAIDDDRMYNLRKVKEADIIFIFSHGYYHATFHKFANDYDVEIHRKEIFIGKEHLDYFKNKKVLVFACYTAMEGLDSLGEKAVENGCKVYFGFSDRINRDIPEALLDCLSQEEKQAHVFISDVYSKVFYDVIERAFKRDLTFDQFAKQMKYYLNKEIGERIINRLGGVQNFRILTDGAISVKQTADSITVLGDKDLRFIS</sequence>
<accession>A0A1I2H2N9</accession>
<gene>
    <name evidence="1" type="ORF">SAMN04487969_119135</name>
</gene>
<protein>
    <recommendedName>
        <fullName evidence="3">CHAT domain-containing protein</fullName>
    </recommendedName>
</protein>
<organism evidence="1 2">
    <name type="scientific">Paenibacillus algorifonticola</name>
    <dbReference type="NCBI Taxonomy" id="684063"/>
    <lineage>
        <taxon>Bacteria</taxon>
        <taxon>Bacillati</taxon>
        <taxon>Bacillota</taxon>
        <taxon>Bacilli</taxon>
        <taxon>Bacillales</taxon>
        <taxon>Paenibacillaceae</taxon>
        <taxon>Paenibacillus</taxon>
    </lineage>
</organism>
<dbReference type="OrthoDB" id="2678867at2"/>
<evidence type="ECO:0000313" key="2">
    <source>
        <dbReference type="Proteomes" id="UP000183410"/>
    </source>
</evidence>
<name>A0A1I2H2N9_9BACL</name>